<organism evidence="7 8">
    <name type="scientific">Sphingomonas paeninsulae</name>
    <dbReference type="NCBI Taxonomy" id="2319844"/>
    <lineage>
        <taxon>Bacteria</taxon>
        <taxon>Pseudomonadati</taxon>
        <taxon>Pseudomonadota</taxon>
        <taxon>Alphaproteobacteria</taxon>
        <taxon>Sphingomonadales</taxon>
        <taxon>Sphingomonadaceae</taxon>
        <taxon>Sphingomonas</taxon>
    </lineage>
</organism>
<dbReference type="Proteomes" id="UP000276254">
    <property type="component" value="Plasmid unnamed1"/>
</dbReference>
<dbReference type="PANTHER" id="PTHR43673:SF2">
    <property type="entry name" value="NITROREDUCTASE"/>
    <property type="match status" value="1"/>
</dbReference>
<protein>
    <submittedName>
        <fullName evidence="7">Nitroreductase</fullName>
    </submittedName>
</protein>
<evidence type="ECO:0000256" key="2">
    <source>
        <dbReference type="ARBA" id="ARBA00007118"/>
    </source>
</evidence>
<evidence type="ECO:0000256" key="5">
    <source>
        <dbReference type="ARBA" id="ARBA00023002"/>
    </source>
</evidence>
<dbReference type="EMBL" id="CP032828">
    <property type="protein sequence ID" value="AYJ85469.1"/>
    <property type="molecule type" value="Genomic_DNA"/>
</dbReference>
<evidence type="ECO:0000256" key="4">
    <source>
        <dbReference type="ARBA" id="ARBA00022643"/>
    </source>
</evidence>
<keyword evidence="8" id="KW-1185">Reference proteome</keyword>
<geneLocation type="plasmid" evidence="7">
    <name>unnamed1</name>
</geneLocation>
<dbReference type="AlphaFoldDB" id="A0A494T7Z9"/>
<evidence type="ECO:0000256" key="3">
    <source>
        <dbReference type="ARBA" id="ARBA00022630"/>
    </source>
</evidence>
<keyword evidence="7" id="KW-0614">Plasmid</keyword>
<reference evidence="7 8" key="1">
    <citation type="submission" date="2018-09" db="EMBL/GenBank/DDBJ databases">
        <title>Sphingomonas peninsula sp. nov., isolated from fildes peninsula, Antarctic soil.</title>
        <authorList>
            <person name="Yingchao G."/>
        </authorList>
    </citation>
    <scope>NUCLEOTIDE SEQUENCE [LARGE SCALE GENOMIC DNA]</scope>
    <source>
        <strain evidence="7 8">YZ-8</strain>
        <plasmid evidence="7 8">unnamed1</plasmid>
    </source>
</reference>
<name>A0A494T7Z9_SPHPE</name>
<accession>A0A494T7Z9</accession>
<evidence type="ECO:0000256" key="1">
    <source>
        <dbReference type="ARBA" id="ARBA00001917"/>
    </source>
</evidence>
<dbReference type="InterPro" id="IPR029479">
    <property type="entry name" value="Nitroreductase"/>
</dbReference>
<evidence type="ECO:0000313" key="8">
    <source>
        <dbReference type="Proteomes" id="UP000276254"/>
    </source>
</evidence>
<keyword evidence="5" id="KW-0560">Oxidoreductase</keyword>
<gene>
    <name evidence="7" type="ORF">D3Y57_03300</name>
</gene>
<dbReference type="GO" id="GO:0016491">
    <property type="term" value="F:oxidoreductase activity"/>
    <property type="evidence" value="ECO:0007669"/>
    <property type="project" value="UniProtKB-KW"/>
</dbReference>
<comment type="similarity">
    <text evidence="2">Belongs to the nitroreductase family.</text>
</comment>
<dbReference type="RefSeq" id="WP_121152095.1">
    <property type="nucleotide sequence ID" value="NZ_CP032828.1"/>
</dbReference>
<evidence type="ECO:0000259" key="6">
    <source>
        <dbReference type="Pfam" id="PF00881"/>
    </source>
</evidence>
<dbReference type="OrthoDB" id="9802510at2"/>
<dbReference type="SUPFAM" id="SSF55469">
    <property type="entry name" value="FMN-dependent nitroreductase-like"/>
    <property type="match status" value="1"/>
</dbReference>
<sequence length="222" mass="24825">MKVSEALSSRRSVRGFLDKPVDLDTLRRVLAFAARAPSGGNVQPWNIVVITGEPKQVLVNAVALKIATGEREFPEYTVYPEALPDPYRTRRFGVGELLYANLGIPRADKAGRLAWFTANFRFFNAPVGLFVHTPTYMGLPQWADLGIYLQSVMLMLREEGLDSCPQECWVTWPETVRRFVPIPDGHLLYTGMSIGYADPDEAANRTNAERAPVDETTTFLGF</sequence>
<dbReference type="InterPro" id="IPR000415">
    <property type="entry name" value="Nitroreductase-like"/>
</dbReference>
<keyword evidence="4" id="KW-0288">FMN</keyword>
<dbReference type="PANTHER" id="PTHR43673">
    <property type="entry name" value="NAD(P)H NITROREDUCTASE YDGI-RELATED"/>
    <property type="match status" value="1"/>
</dbReference>
<comment type="cofactor">
    <cofactor evidence="1">
        <name>FMN</name>
        <dbReference type="ChEBI" id="CHEBI:58210"/>
    </cofactor>
</comment>
<dbReference type="Gene3D" id="3.40.109.10">
    <property type="entry name" value="NADH Oxidase"/>
    <property type="match status" value="1"/>
</dbReference>
<dbReference type="Pfam" id="PF00881">
    <property type="entry name" value="Nitroreductase"/>
    <property type="match status" value="1"/>
</dbReference>
<feature type="domain" description="Nitroreductase" evidence="6">
    <location>
        <begin position="8"/>
        <end position="196"/>
    </location>
</feature>
<evidence type="ECO:0000313" key="7">
    <source>
        <dbReference type="EMBL" id="AYJ85469.1"/>
    </source>
</evidence>
<keyword evidence="3" id="KW-0285">Flavoprotein</keyword>
<dbReference type="KEGG" id="spha:D3Y57_03300"/>
<proteinExistence type="inferred from homology"/>
<dbReference type="CDD" id="cd02136">
    <property type="entry name" value="PnbA_NfnB-like"/>
    <property type="match status" value="1"/>
</dbReference>